<dbReference type="Gene3D" id="3.40.50.720">
    <property type="entry name" value="NAD(P)-binding Rossmann-like Domain"/>
    <property type="match status" value="1"/>
</dbReference>
<dbReference type="InterPro" id="IPR005097">
    <property type="entry name" value="Sacchrp_dh_NADP-bd"/>
</dbReference>
<feature type="domain" description="Saccharopine dehydrogenase NADP binding" evidence="1">
    <location>
        <begin position="4"/>
        <end position="120"/>
    </location>
</feature>
<dbReference type="InterPro" id="IPR032095">
    <property type="entry name" value="Sacchrp_dh-like_C"/>
</dbReference>
<gene>
    <name evidence="3" type="ORF">COV10_04315</name>
</gene>
<dbReference type="EMBL" id="PCYI01000028">
    <property type="protein sequence ID" value="PIR44521.1"/>
    <property type="molecule type" value="Genomic_DNA"/>
</dbReference>
<dbReference type="Proteomes" id="UP000228767">
    <property type="component" value="Unassembled WGS sequence"/>
</dbReference>
<dbReference type="PANTHER" id="PTHR43796:SF2">
    <property type="entry name" value="CARBOXYNORSPERMIDINE SYNTHASE"/>
    <property type="match status" value="1"/>
</dbReference>
<evidence type="ECO:0000313" key="4">
    <source>
        <dbReference type="Proteomes" id="UP000228767"/>
    </source>
</evidence>
<dbReference type="Pfam" id="PF16653">
    <property type="entry name" value="Sacchrp_dh_C"/>
    <property type="match status" value="1"/>
</dbReference>
<sequence length="440" mass="48820">MKKIVFFGFGAVGSVMVRCLFELSARESAQVRFVLVVRSVEEAQPYLFRAPQGMTDAVEFIEMKDFSLLFRDPSAYKEQLLDAAILVNTSIPDFNAAILKLATEIGAHYCDLASDMYNEQTLATLQFPQQQFNQELMSRDLFGLINVGISPGVSNFLIGEKLTQLQDFSGAVVRDIRLYLLENITSQQIVFSWSPKVAMDELEEKPRSIRDGALVTIEPFSESLAYEFPHAGAATEQYPIYQEEVLSLHQTYPMAASISVSSGGSEVELIKNLFQLNLLSKQSVGCIDAGMSVEAIVRMVLPGMKSPQKIEQLLQQGVIKSAQFAAMAEITLETKKTRESVLTTESTGLSFHRYAELLDTPYSGATYISYPTGVGAAVLLFYTYKLWQSDKTKLGGILRAEELPALLGAAMTDVVKRELSAYKIDFISHTHSLTKKNSEK</sequence>
<evidence type="ECO:0000259" key="2">
    <source>
        <dbReference type="Pfam" id="PF16653"/>
    </source>
</evidence>
<reference evidence="3 4" key="1">
    <citation type="submission" date="2017-09" db="EMBL/GenBank/DDBJ databases">
        <title>Depth-based differentiation of microbial function through sediment-hosted aquifers and enrichment of novel symbionts in the deep terrestrial subsurface.</title>
        <authorList>
            <person name="Probst A.J."/>
            <person name="Ladd B."/>
            <person name="Jarett J.K."/>
            <person name="Geller-Mcgrath D.E."/>
            <person name="Sieber C.M."/>
            <person name="Emerson J.B."/>
            <person name="Anantharaman K."/>
            <person name="Thomas B.C."/>
            <person name="Malmstrom R."/>
            <person name="Stieglmeier M."/>
            <person name="Klingl A."/>
            <person name="Woyke T."/>
            <person name="Ryan C.M."/>
            <person name="Banfield J.F."/>
        </authorList>
    </citation>
    <scope>NUCLEOTIDE SEQUENCE [LARGE SCALE GENOMIC DNA]</scope>
    <source>
        <strain evidence="3">CG10_big_fil_rev_8_21_14_0_10_51_16</strain>
    </source>
</reference>
<accession>A0A2H0RDA2</accession>
<dbReference type="PANTHER" id="PTHR43796">
    <property type="entry name" value="CARBOXYNORSPERMIDINE SYNTHASE"/>
    <property type="match status" value="1"/>
</dbReference>
<dbReference type="Gene3D" id="3.30.360.10">
    <property type="entry name" value="Dihydrodipicolinate Reductase, domain 2"/>
    <property type="match status" value="1"/>
</dbReference>
<evidence type="ECO:0008006" key="5">
    <source>
        <dbReference type="Google" id="ProtNLM"/>
    </source>
</evidence>
<evidence type="ECO:0000313" key="3">
    <source>
        <dbReference type="EMBL" id="PIR44521.1"/>
    </source>
</evidence>
<comment type="caution">
    <text evidence="3">The sequence shown here is derived from an EMBL/GenBank/DDBJ whole genome shotgun (WGS) entry which is preliminary data.</text>
</comment>
<proteinExistence type="predicted"/>
<evidence type="ECO:0000259" key="1">
    <source>
        <dbReference type="Pfam" id="PF03435"/>
    </source>
</evidence>
<dbReference type="Pfam" id="PF03435">
    <property type="entry name" value="Sacchrp_dh_NADP"/>
    <property type="match status" value="1"/>
</dbReference>
<protein>
    <recommendedName>
        <fullName evidence="5">Saccharopine dehydrogenase NADP binding domain-containing protein</fullName>
    </recommendedName>
</protein>
<name>A0A2H0RDA2_9BACT</name>
<organism evidence="3 4">
    <name type="scientific">Candidatus Vogelbacteria bacterium CG10_big_fil_rev_8_21_14_0_10_51_16</name>
    <dbReference type="NCBI Taxonomy" id="1975045"/>
    <lineage>
        <taxon>Bacteria</taxon>
        <taxon>Candidatus Vogeliibacteriota</taxon>
    </lineage>
</organism>
<dbReference type="AlphaFoldDB" id="A0A2H0RDA2"/>
<feature type="domain" description="Saccharopine dehydrogenase-like C-terminal" evidence="2">
    <location>
        <begin position="148"/>
        <end position="403"/>
    </location>
</feature>